<evidence type="ECO:0000313" key="2">
    <source>
        <dbReference type="EMBL" id="KAG6945589.1"/>
    </source>
</evidence>
<protein>
    <submittedName>
        <fullName evidence="2">Uncharacterized protein</fullName>
    </submittedName>
</protein>
<organism evidence="2 3">
    <name type="scientific">Phytophthora cactorum</name>
    <dbReference type="NCBI Taxonomy" id="29920"/>
    <lineage>
        <taxon>Eukaryota</taxon>
        <taxon>Sar</taxon>
        <taxon>Stramenopiles</taxon>
        <taxon>Oomycota</taxon>
        <taxon>Peronosporomycetes</taxon>
        <taxon>Peronosporales</taxon>
        <taxon>Peronosporaceae</taxon>
        <taxon>Phytophthora</taxon>
    </lineage>
</organism>
<dbReference type="Proteomes" id="UP000688947">
    <property type="component" value="Unassembled WGS sequence"/>
</dbReference>
<dbReference type="AlphaFoldDB" id="A0A8T1TTV3"/>
<comment type="caution">
    <text evidence="2">The sequence shown here is derived from an EMBL/GenBank/DDBJ whole genome shotgun (WGS) entry which is preliminary data.</text>
</comment>
<proteinExistence type="predicted"/>
<evidence type="ECO:0000256" key="1">
    <source>
        <dbReference type="SAM" id="SignalP"/>
    </source>
</evidence>
<gene>
    <name evidence="2" type="ORF">JG687_00017199</name>
</gene>
<evidence type="ECO:0000313" key="3">
    <source>
        <dbReference type="Proteomes" id="UP000688947"/>
    </source>
</evidence>
<name>A0A8T1TTV3_9STRA</name>
<dbReference type="EMBL" id="JAENGZ010001930">
    <property type="protein sequence ID" value="KAG6945589.1"/>
    <property type="molecule type" value="Genomic_DNA"/>
</dbReference>
<reference evidence="2" key="1">
    <citation type="submission" date="2021-01" db="EMBL/GenBank/DDBJ databases">
        <title>Phytophthora aleatoria, a newly-described species from Pinus radiata is distinct from Phytophthora cactorum isolates based on comparative genomics.</title>
        <authorList>
            <person name="Mcdougal R."/>
            <person name="Panda P."/>
            <person name="Williams N."/>
            <person name="Studholme D.J."/>
        </authorList>
    </citation>
    <scope>NUCLEOTIDE SEQUENCE</scope>
    <source>
        <strain evidence="2">NZFS 3830</strain>
    </source>
</reference>
<feature type="signal peptide" evidence="1">
    <location>
        <begin position="1"/>
        <end position="24"/>
    </location>
</feature>
<feature type="chain" id="PRO_5035825021" evidence="1">
    <location>
        <begin position="25"/>
        <end position="101"/>
    </location>
</feature>
<accession>A0A8T1TTV3</accession>
<keyword evidence="1" id="KW-0732">Signal</keyword>
<sequence>MLLLITGGLVLGLHLSAQYGAVSGDIAKMESLCMQRMHPWFTSNFSCAVVRYNCYKEGVTSPSAEVLGWLERGAVRKISSYGTQHLWNGGKKLLCRLNCIL</sequence>